<feature type="compositionally biased region" description="Basic residues" evidence="1">
    <location>
        <begin position="1"/>
        <end position="12"/>
    </location>
</feature>
<reference evidence="2 3" key="1">
    <citation type="journal article" date="2014" name="Genome Biol. Evol.">
        <title>The genome of the myxosporean Thelohanellus kitauei shows adaptations to nutrient acquisition within its fish host.</title>
        <authorList>
            <person name="Yang Y."/>
            <person name="Xiong J."/>
            <person name="Zhou Z."/>
            <person name="Huo F."/>
            <person name="Miao W."/>
            <person name="Ran C."/>
            <person name="Liu Y."/>
            <person name="Zhang J."/>
            <person name="Feng J."/>
            <person name="Wang M."/>
            <person name="Wang M."/>
            <person name="Wang L."/>
            <person name="Yao B."/>
        </authorList>
    </citation>
    <scope>NUCLEOTIDE SEQUENCE [LARGE SCALE GENOMIC DNA]</scope>
    <source>
        <strain evidence="2">Wuqing</strain>
    </source>
</reference>
<name>A0A0C2MKJ7_THEKT</name>
<proteinExistence type="predicted"/>
<sequence length="149" mass="17768">MCKMVPRSKKRNYVPENKSRSRKFYTHRVRRNRNVNTSKGGEPRRKDLAEKIGDRFRELMNDDLTATLEEVKEKLEVDVTIKTIWKLVSNLGLVYKFARTIYEKRNTPEAKIAGRKYVDWYFSKNLSLLLINIIFIDKPHFNLPVIRNH</sequence>
<dbReference type="AlphaFoldDB" id="A0A0C2MKJ7"/>
<evidence type="ECO:0000313" key="3">
    <source>
        <dbReference type="Proteomes" id="UP000031668"/>
    </source>
</evidence>
<protein>
    <recommendedName>
        <fullName evidence="4">Winged helix-turn helix domain-containing protein</fullName>
    </recommendedName>
</protein>
<accession>A0A0C2MKJ7</accession>
<evidence type="ECO:0000313" key="2">
    <source>
        <dbReference type="EMBL" id="KII67731.1"/>
    </source>
</evidence>
<keyword evidence="3" id="KW-1185">Reference proteome</keyword>
<gene>
    <name evidence="2" type="ORF">RF11_01778</name>
</gene>
<feature type="region of interest" description="Disordered" evidence="1">
    <location>
        <begin position="1"/>
        <end position="20"/>
    </location>
</feature>
<dbReference type="Proteomes" id="UP000031668">
    <property type="component" value="Unassembled WGS sequence"/>
</dbReference>
<evidence type="ECO:0008006" key="4">
    <source>
        <dbReference type="Google" id="ProtNLM"/>
    </source>
</evidence>
<evidence type="ECO:0000256" key="1">
    <source>
        <dbReference type="SAM" id="MobiDB-lite"/>
    </source>
</evidence>
<comment type="caution">
    <text evidence="2">The sequence shown here is derived from an EMBL/GenBank/DDBJ whole genome shotgun (WGS) entry which is preliminary data.</text>
</comment>
<dbReference type="EMBL" id="JWZT01003119">
    <property type="protein sequence ID" value="KII67731.1"/>
    <property type="molecule type" value="Genomic_DNA"/>
</dbReference>
<organism evidence="2 3">
    <name type="scientific">Thelohanellus kitauei</name>
    <name type="common">Myxosporean</name>
    <dbReference type="NCBI Taxonomy" id="669202"/>
    <lineage>
        <taxon>Eukaryota</taxon>
        <taxon>Metazoa</taxon>
        <taxon>Cnidaria</taxon>
        <taxon>Myxozoa</taxon>
        <taxon>Myxosporea</taxon>
        <taxon>Bivalvulida</taxon>
        <taxon>Platysporina</taxon>
        <taxon>Myxobolidae</taxon>
        <taxon>Thelohanellus</taxon>
    </lineage>
</organism>